<proteinExistence type="predicted"/>
<dbReference type="Gene3D" id="3.30.559.10">
    <property type="entry name" value="Chloramphenicol acetyltransferase-like domain"/>
    <property type="match status" value="1"/>
</dbReference>
<dbReference type="AlphaFoldDB" id="A0A9W9WBG4"/>
<protein>
    <submittedName>
        <fullName evidence="1">Uncharacterized protein</fullName>
    </submittedName>
</protein>
<keyword evidence="2" id="KW-1185">Reference proteome</keyword>
<evidence type="ECO:0000313" key="1">
    <source>
        <dbReference type="EMBL" id="KAJ5414162.1"/>
    </source>
</evidence>
<name>A0A9W9WBG4_9EURO</name>
<gene>
    <name evidence="1" type="ORF">N7509_000789</name>
</gene>
<reference evidence="1" key="1">
    <citation type="submission" date="2022-12" db="EMBL/GenBank/DDBJ databases">
        <authorList>
            <person name="Petersen C."/>
        </authorList>
    </citation>
    <scope>NUCLEOTIDE SEQUENCE</scope>
    <source>
        <strain evidence="1">IBT 29677</strain>
    </source>
</reference>
<accession>A0A9W9WBG4</accession>
<dbReference type="RefSeq" id="XP_056494008.1">
    <property type="nucleotide sequence ID" value="XM_056625426.1"/>
</dbReference>
<dbReference type="InterPro" id="IPR023213">
    <property type="entry name" value="CAT-like_dom_sf"/>
</dbReference>
<reference evidence="1" key="2">
    <citation type="journal article" date="2023" name="IMA Fungus">
        <title>Comparative genomic study of the Penicillium genus elucidates a diverse pangenome and 15 lateral gene transfer events.</title>
        <authorList>
            <person name="Petersen C."/>
            <person name="Sorensen T."/>
            <person name="Nielsen M.R."/>
            <person name="Sondergaard T.E."/>
            <person name="Sorensen J.L."/>
            <person name="Fitzpatrick D.A."/>
            <person name="Frisvad J.C."/>
            <person name="Nielsen K.L."/>
        </authorList>
    </citation>
    <scope>NUCLEOTIDE SEQUENCE</scope>
    <source>
        <strain evidence="1">IBT 29677</strain>
    </source>
</reference>
<evidence type="ECO:0000313" key="2">
    <source>
        <dbReference type="Proteomes" id="UP001147747"/>
    </source>
</evidence>
<dbReference type="OrthoDB" id="671439at2759"/>
<comment type="caution">
    <text evidence="1">The sequence shown here is derived from an EMBL/GenBank/DDBJ whole genome shotgun (WGS) entry which is preliminary data.</text>
</comment>
<organism evidence="1 2">
    <name type="scientific">Penicillium cosmopolitanum</name>
    <dbReference type="NCBI Taxonomy" id="1131564"/>
    <lineage>
        <taxon>Eukaryota</taxon>
        <taxon>Fungi</taxon>
        <taxon>Dikarya</taxon>
        <taxon>Ascomycota</taxon>
        <taxon>Pezizomycotina</taxon>
        <taxon>Eurotiomycetes</taxon>
        <taxon>Eurotiomycetidae</taxon>
        <taxon>Eurotiales</taxon>
        <taxon>Aspergillaceae</taxon>
        <taxon>Penicillium</taxon>
    </lineage>
</organism>
<dbReference type="Proteomes" id="UP001147747">
    <property type="component" value="Unassembled WGS sequence"/>
</dbReference>
<dbReference type="GeneID" id="81364406"/>
<dbReference type="EMBL" id="JAPZBU010000003">
    <property type="protein sequence ID" value="KAJ5414162.1"/>
    <property type="molecule type" value="Genomic_DNA"/>
</dbReference>
<sequence length="123" mass="13948">MPERHPDHITAEMLLFHLPKSKAAELKRLASPPDGSRISTYDAFSAYLWRTVSRLRAPLFKPDLSAPLFWSEAVDMRRRMHSPKFHPRVQQNVMSAALSDRVPVTAPAATEVISEWPLGKLAF</sequence>